<dbReference type="KEGG" id="rha:RHA1_ro08901"/>
<dbReference type="RefSeq" id="WP_011599624.1">
    <property type="nucleotide sequence ID" value="NC_008269.1"/>
</dbReference>
<feature type="coiled-coil region" evidence="1">
    <location>
        <begin position="102"/>
        <end position="129"/>
    </location>
</feature>
<evidence type="ECO:0000313" key="2">
    <source>
        <dbReference type="EMBL" id="ABG99945.1"/>
    </source>
</evidence>
<sequence length="150" mass="16746">MTDSRARRVATLSAAAKAKSHRKTHAAEQAIRRLVERGEQITFQAVQREADVSHAFLYNHPELRQRIEHLRGRPRSAPTAYAVPGSDRTLVITLTRQIADLKKQHHHQLKALRDALEQAHGENLDLRRELARHTVGSQTAADAASVASTT</sequence>
<accession>Q0RXP1</accession>
<dbReference type="AlphaFoldDB" id="Q0RXP1"/>
<evidence type="ECO:0000256" key="1">
    <source>
        <dbReference type="SAM" id="Coils"/>
    </source>
</evidence>
<gene>
    <name evidence="2" type="ordered locus">RHA1_ro08901</name>
</gene>
<reference evidence="3" key="1">
    <citation type="journal article" date="2006" name="Proc. Natl. Acad. Sci. U.S.A.">
        <title>The complete genome of Rhodococcus sp. RHA1 provides insights into a catabolic powerhouse.</title>
        <authorList>
            <person name="McLeod M.P."/>
            <person name="Warren R.L."/>
            <person name="Hsiao W.W.L."/>
            <person name="Araki N."/>
            <person name="Myhre M."/>
            <person name="Fernandes C."/>
            <person name="Miyazawa D."/>
            <person name="Wong W."/>
            <person name="Lillquist A.L."/>
            <person name="Wang D."/>
            <person name="Dosanjh M."/>
            <person name="Hara H."/>
            <person name="Petrescu A."/>
            <person name="Morin R.D."/>
            <person name="Yang G."/>
            <person name="Stott J.M."/>
            <person name="Schein J.E."/>
            <person name="Shin H."/>
            <person name="Smailus D."/>
            <person name="Siddiqui A.S."/>
            <person name="Marra M.A."/>
            <person name="Jones S.J.M."/>
            <person name="Holt R."/>
            <person name="Brinkman F.S.L."/>
            <person name="Miyauchi K."/>
            <person name="Fukuda M."/>
            <person name="Davies J.E."/>
            <person name="Mohn W.W."/>
            <person name="Eltis L.D."/>
        </authorList>
    </citation>
    <scope>NUCLEOTIDE SEQUENCE [LARGE SCALE GENOMIC DNA]</scope>
    <source>
        <strain evidence="3">RHA1</strain>
    </source>
</reference>
<name>Q0RXP1_RHOJR</name>
<protein>
    <submittedName>
        <fullName evidence="2">Possible transposase</fullName>
    </submittedName>
</protein>
<dbReference type="EMBL" id="CP000432">
    <property type="protein sequence ID" value="ABG99945.1"/>
    <property type="molecule type" value="Genomic_DNA"/>
</dbReference>
<dbReference type="HOGENOM" id="CLU_1765970_0_0_11"/>
<keyword evidence="1" id="KW-0175">Coiled coil</keyword>
<dbReference type="Proteomes" id="UP000008710">
    <property type="component" value="Plasmid pRHL1"/>
</dbReference>
<geneLocation type="plasmid" evidence="2 3">
    <name>pRHL1</name>
</geneLocation>
<dbReference type="Pfam" id="PF19776">
    <property type="entry name" value="DUF6262"/>
    <property type="match status" value="1"/>
</dbReference>
<keyword evidence="2" id="KW-0614">Plasmid</keyword>
<dbReference type="OrthoDB" id="4954880at2"/>
<dbReference type="InterPro" id="IPR046229">
    <property type="entry name" value="TnpC-like"/>
</dbReference>
<organism evidence="2 3">
    <name type="scientific">Rhodococcus jostii (strain RHA1)</name>
    <dbReference type="NCBI Taxonomy" id="101510"/>
    <lineage>
        <taxon>Bacteria</taxon>
        <taxon>Bacillati</taxon>
        <taxon>Actinomycetota</taxon>
        <taxon>Actinomycetes</taxon>
        <taxon>Mycobacteriales</taxon>
        <taxon>Nocardiaceae</taxon>
        <taxon>Rhodococcus</taxon>
    </lineage>
</organism>
<proteinExistence type="predicted"/>
<evidence type="ECO:0000313" key="3">
    <source>
        <dbReference type="Proteomes" id="UP000008710"/>
    </source>
</evidence>
<dbReference type="PATRIC" id="fig|101510.16.peg.8213"/>